<name>A0A2G8RYB2_9APHY</name>
<feature type="domain" description="BTB" evidence="1">
    <location>
        <begin position="34"/>
        <end position="145"/>
    </location>
</feature>
<sequence length="337" mass="36940">MIPANDQANATMPADSTASASELQRHPEIWFDDGNIVVIADGTAFCVYCGLLAAQSTIFCDTFASSTPIPDEAFDGCPVVELSDSPHDLAHLLRVLLPKEKINFRSTTEDTAHTFDEVAAVIRLAHKYDIPQVLNQALATLQAHTFPTSFAAFSAPSGTPEIDLKPAHFIGVVNFAWLTDTPHMLPLALYRCCYLIDGWTHEDGTVEHLCPANLKRCMDARVALESERSFFLFHLLVHGKPSSAACDCPCRAECSASLRQLYECTMHVDSLAHLCELRGRTEFSQLFRHARPPAALLMPSMGLGCRAPGSERSEGRPVWGVRSGLAWEEREGAAEDV</sequence>
<evidence type="ECO:0000259" key="1">
    <source>
        <dbReference type="SMART" id="SM00225"/>
    </source>
</evidence>
<dbReference type="Gene3D" id="3.30.710.10">
    <property type="entry name" value="Potassium Channel Kv1.1, Chain A"/>
    <property type="match status" value="1"/>
</dbReference>
<reference evidence="2 3" key="1">
    <citation type="journal article" date="2015" name="Sci. Rep.">
        <title>Chromosome-level genome map provides insights into diverse defense mechanisms in the medicinal fungus Ganoderma sinense.</title>
        <authorList>
            <person name="Zhu Y."/>
            <person name="Xu J."/>
            <person name="Sun C."/>
            <person name="Zhou S."/>
            <person name="Xu H."/>
            <person name="Nelson D.R."/>
            <person name="Qian J."/>
            <person name="Song J."/>
            <person name="Luo H."/>
            <person name="Xiang L."/>
            <person name="Li Y."/>
            <person name="Xu Z."/>
            <person name="Ji A."/>
            <person name="Wang L."/>
            <person name="Lu S."/>
            <person name="Hayward A."/>
            <person name="Sun W."/>
            <person name="Li X."/>
            <person name="Schwartz D.C."/>
            <person name="Wang Y."/>
            <person name="Chen S."/>
        </authorList>
    </citation>
    <scope>NUCLEOTIDE SEQUENCE [LARGE SCALE GENOMIC DNA]</scope>
    <source>
        <strain evidence="2 3">ZZ0214-1</strain>
    </source>
</reference>
<dbReference type="STRING" id="1077348.A0A2G8RYB2"/>
<dbReference type="SMART" id="SM00225">
    <property type="entry name" value="BTB"/>
    <property type="match status" value="1"/>
</dbReference>
<keyword evidence="3" id="KW-1185">Reference proteome</keyword>
<dbReference type="InterPro" id="IPR011333">
    <property type="entry name" value="SKP1/BTB/POZ_sf"/>
</dbReference>
<dbReference type="Proteomes" id="UP000230002">
    <property type="component" value="Unassembled WGS sequence"/>
</dbReference>
<accession>A0A2G8RYB2</accession>
<evidence type="ECO:0000313" key="2">
    <source>
        <dbReference type="EMBL" id="PIL26495.1"/>
    </source>
</evidence>
<evidence type="ECO:0000313" key="3">
    <source>
        <dbReference type="Proteomes" id="UP000230002"/>
    </source>
</evidence>
<organism evidence="2 3">
    <name type="scientific">Ganoderma sinense ZZ0214-1</name>
    <dbReference type="NCBI Taxonomy" id="1077348"/>
    <lineage>
        <taxon>Eukaryota</taxon>
        <taxon>Fungi</taxon>
        <taxon>Dikarya</taxon>
        <taxon>Basidiomycota</taxon>
        <taxon>Agaricomycotina</taxon>
        <taxon>Agaricomycetes</taxon>
        <taxon>Polyporales</taxon>
        <taxon>Polyporaceae</taxon>
        <taxon>Ganoderma</taxon>
    </lineage>
</organism>
<dbReference type="EMBL" id="AYKW01000045">
    <property type="protein sequence ID" value="PIL26495.1"/>
    <property type="molecule type" value="Genomic_DNA"/>
</dbReference>
<comment type="caution">
    <text evidence="2">The sequence shown here is derived from an EMBL/GenBank/DDBJ whole genome shotgun (WGS) entry which is preliminary data.</text>
</comment>
<dbReference type="InterPro" id="IPR000210">
    <property type="entry name" value="BTB/POZ_dom"/>
</dbReference>
<protein>
    <recommendedName>
        <fullName evidence="1">BTB domain-containing protein</fullName>
    </recommendedName>
</protein>
<gene>
    <name evidence="2" type="ORF">GSI_12253</name>
</gene>
<proteinExistence type="predicted"/>
<dbReference type="AlphaFoldDB" id="A0A2G8RYB2"/>
<dbReference type="OrthoDB" id="2800059at2759"/>